<feature type="transmembrane region" description="Helical" evidence="7">
    <location>
        <begin position="300"/>
        <end position="326"/>
    </location>
</feature>
<feature type="transmembrane region" description="Helical" evidence="7">
    <location>
        <begin position="385"/>
        <end position="413"/>
    </location>
</feature>
<evidence type="ECO:0000256" key="6">
    <source>
        <dbReference type="ARBA" id="ARBA00023180"/>
    </source>
</evidence>
<dbReference type="GO" id="GO:0030659">
    <property type="term" value="C:cytoplasmic vesicle membrane"/>
    <property type="evidence" value="ECO:0007669"/>
    <property type="project" value="TreeGrafter"/>
</dbReference>
<dbReference type="AlphaFoldDB" id="A0A915PS89"/>
<organism evidence="9 10">
    <name type="scientific">Setaria digitata</name>
    <dbReference type="NCBI Taxonomy" id="48799"/>
    <lineage>
        <taxon>Eukaryota</taxon>
        <taxon>Metazoa</taxon>
        <taxon>Ecdysozoa</taxon>
        <taxon>Nematoda</taxon>
        <taxon>Chromadorea</taxon>
        <taxon>Rhabditida</taxon>
        <taxon>Spirurina</taxon>
        <taxon>Spiruromorpha</taxon>
        <taxon>Filarioidea</taxon>
        <taxon>Setariidae</taxon>
        <taxon>Setaria</taxon>
    </lineage>
</organism>
<dbReference type="Proteomes" id="UP000887581">
    <property type="component" value="Unplaced"/>
</dbReference>
<accession>A0A915PS89</accession>
<evidence type="ECO:0000259" key="8">
    <source>
        <dbReference type="PROSITE" id="PS50156"/>
    </source>
</evidence>
<evidence type="ECO:0000256" key="3">
    <source>
        <dbReference type="ARBA" id="ARBA00022692"/>
    </source>
</evidence>
<dbReference type="InterPro" id="IPR000731">
    <property type="entry name" value="SSD"/>
</dbReference>
<dbReference type="PANTHER" id="PTHR10796:SF95">
    <property type="entry name" value="SSD DOMAIN-CONTAINING PROTEIN"/>
    <property type="match status" value="1"/>
</dbReference>
<dbReference type="GO" id="GO:0018996">
    <property type="term" value="P:molting cycle, collagen and cuticulin-based cuticle"/>
    <property type="evidence" value="ECO:0007669"/>
    <property type="project" value="TreeGrafter"/>
</dbReference>
<dbReference type="GO" id="GO:0006897">
    <property type="term" value="P:endocytosis"/>
    <property type="evidence" value="ECO:0007669"/>
    <property type="project" value="TreeGrafter"/>
</dbReference>
<feature type="domain" description="SSD" evidence="8">
    <location>
        <begin position="273"/>
        <end position="413"/>
    </location>
</feature>
<evidence type="ECO:0000313" key="9">
    <source>
        <dbReference type="Proteomes" id="UP000887581"/>
    </source>
</evidence>
<proteinExistence type="inferred from homology"/>
<sequence length="502" mass="56206">MQSKRITNAFTEETILVQLLKRFFRLTGRNVAARPNFIISITLFITALSSFSILLAKMTNDVTDFTPKNARALKELEVYNDFFGSKGDPIVILVLVTAKDGDSMLRVPQLSETVRLLDLIVNDVEIRNEAMNRTLIFSQFCTSFCEMNEPVRNVYHSLAINNEYNESSAQISLAYPVSTILGQKFRIDDNFFGVQVGKHNVLADARLVLLQFRAILQDHVVGTAVQQYEMAVTNFLRKNFTSDLIDVVTISPTFITDEIVRAGLSLLPFTIVGFIIMCTFSSVTTVISSMLVSQFDYYKVLIALAACVSPLLACSTALGLLLWCGLRFGSILTEMAPKLLEGSETEQLSERLCSMLQEVGPSITITTLTNVLAFGVGIFSSIPEIQIFCIGNALAMTVDFIYQITLFTAIMAVMGRHEMRIEKSAHSVMHEKWFLKRQKDLNFLFKSLSKKYCSVLCTTSFSVLTVVCLLIYWSLSIYGALTISIELRPEKLLKRDSDIVKA</sequence>
<dbReference type="Gene3D" id="1.20.1640.10">
    <property type="entry name" value="Multidrug efflux transporter AcrB transmembrane domain"/>
    <property type="match status" value="1"/>
</dbReference>
<keyword evidence="4 7" id="KW-1133">Transmembrane helix</keyword>
<evidence type="ECO:0000256" key="5">
    <source>
        <dbReference type="ARBA" id="ARBA00023136"/>
    </source>
</evidence>
<reference evidence="10" key="1">
    <citation type="submission" date="2022-11" db="UniProtKB">
        <authorList>
            <consortium name="WormBaseParasite"/>
        </authorList>
    </citation>
    <scope>IDENTIFICATION</scope>
</reference>
<protein>
    <submittedName>
        <fullName evidence="10">SSD domain-containing protein</fullName>
    </submittedName>
</protein>
<comment type="similarity">
    <text evidence="2">Belongs to the patched family.</text>
</comment>
<dbReference type="PANTHER" id="PTHR10796">
    <property type="entry name" value="PATCHED-RELATED"/>
    <property type="match status" value="1"/>
</dbReference>
<feature type="transmembrane region" description="Helical" evidence="7">
    <location>
        <begin position="266"/>
        <end position="288"/>
    </location>
</feature>
<keyword evidence="5 7" id="KW-0472">Membrane</keyword>
<comment type="subcellular location">
    <subcellularLocation>
        <location evidence="1">Membrane</location>
        <topology evidence="1">Multi-pass membrane protein</topology>
    </subcellularLocation>
</comment>
<dbReference type="WBParaSite" id="sdigi.contig37.g2555.t1">
    <property type="protein sequence ID" value="sdigi.contig37.g2555.t1"/>
    <property type="gene ID" value="sdigi.contig37.g2555"/>
</dbReference>
<name>A0A915PS89_9BILA</name>
<dbReference type="PROSITE" id="PS50156">
    <property type="entry name" value="SSD"/>
    <property type="match status" value="1"/>
</dbReference>
<evidence type="ECO:0000256" key="4">
    <source>
        <dbReference type="ARBA" id="ARBA00022989"/>
    </source>
</evidence>
<evidence type="ECO:0000256" key="7">
    <source>
        <dbReference type="SAM" id="Phobius"/>
    </source>
</evidence>
<dbReference type="InterPro" id="IPR003392">
    <property type="entry name" value="PTHD_SSD"/>
</dbReference>
<evidence type="ECO:0000256" key="1">
    <source>
        <dbReference type="ARBA" id="ARBA00004141"/>
    </source>
</evidence>
<dbReference type="SUPFAM" id="SSF82866">
    <property type="entry name" value="Multidrug efflux transporter AcrB transmembrane domain"/>
    <property type="match status" value="1"/>
</dbReference>
<feature type="transmembrane region" description="Helical" evidence="7">
    <location>
        <begin position="452"/>
        <end position="475"/>
    </location>
</feature>
<evidence type="ECO:0000313" key="10">
    <source>
        <dbReference type="WBParaSite" id="sdigi.contig37.g2555.t1"/>
    </source>
</evidence>
<keyword evidence="6" id="KW-0325">Glycoprotein</keyword>
<feature type="transmembrane region" description="Helical" evidence="7">
    <location>
        <begin position="37"/>
        <end position="56"/>
    </location>
</feature>
<keyword evidence="9" id="KW-1185">Reference proteome</keyword>
<dbReference type="InterPro" id="IPR051697">
    <property type="entry name" value="Patched_domain-protein"/>
</dbReference>
<keyword evidence="3 7" id="KW-0812">Transmembrane</keyword>
<feature type="transmembrane region" description="Helical" evidence="7">
    <location>
        <begin position="359"/>
        <end position="379"/>
    </location>
</feature>
<dbReference type="Pfam" id="PF02460">
    <property type="entry name" value="Patched"/>
    <property type="match status" value="1"/>
</dbReference>
<evidence type="ECO:0000256" key="2">
    <source>
        <dbReference type="ARBA" id="ARBA00005585"/>
    </source>
</evidence>
<dbReference type="GO" id="GO:0005886">
    <property type="term" value="C:plasma membrane"/>
    <property type="evidence" value="ECO:0007669"/>
    <property type="project" value="TreeGrafter"/>
</dbReference>